<dbReference type="InterPro" id="IPR052177">
    <property type="entry name" value="Divisome_Glycosyl_Hydrolase"/>
</dbReference>
<dbReference type="STRING" id="1527.SAMN04489757_1594"/>
<dbReference type="GO" id="GO:0016787">
    <property type="term" value="F:hydrolase activity"/>
    <property type="evidence" value="ECO:0007669"/>
    <property type="project" value="UniProtKB-KW"/>
</dbReference>
<dbReference type="SUPFAM" id="SSF51445">
    <property type="entry name" value="(Trans)glycosidases"/>
    <property type="match status" value="1"/>
</dbReference>
<keyword evidence="3" id="KW-1185">Reference proteome</keyword>
<dbReference type="EMBL" id="FOWD01000059">
    <property type="protein sequence ID" value="SFO65980.1"/>
    <property type="molecule type" value="Genomic_DNA"/>
</dbReference>
<protein>
    <submittedName>
        <fullName evidence="2">Hypothetical glycosyl hydrolase 6</fullName>
    </submittedName>
</protein>
<reference evidence="2 3" key="1">
    <citation type="submission" date="2016-10" db="EMBL/GenBank/DDBJ databases">
        <authorList>
            <person name="de Groot N.N."/>
        </authorList>
    </citation>
    <scope>NUCLEOTIDE SEQUENCE [LARGE SCALE GENOMIC DNA]</scope>
    <source>
        <strain evidence="2 3">DSM 1283</strain>
    </source>
</reference>
<evidence type="ECO:0000256" key="1">
    <source>
        <dbReference type="SAM" id="MobiDB-lite"/>
    </source>
</evidence>
<feature type="region of interest" description="Disordered" evidence="1">
    <location>
        <begin position="923"/>
        <end position="954"/>
    </location>
</feature>
<organism evidence="2 3">
    <name type="scientific">Anaerocolumna aminovalerica</name>
    <dbReference type="NCBI Taxonomy" id="1527"/>
    <lineage>
        <taxon>Bacteria</taxon>
        <taxon>Bacillati</taxon>
        <taxon>Bacillota</taxon>
        <taxon>Clostridia</taxon>
        <taxon>Lachnospirales</taxon>
        <taxon>Lachnospiraceae</taxon>
        <taxon>Anaerocolumna</taxon>
    </lineage>
</organism>
<name>A0A1I5J023_9FIRM</name>
<gene>
    <name evidence="2" type="ORF">SAMN04489757_1594</name>
</gene>
<dbReference type="PANTHER" id="PTHR43405:SF1">
    <property type="entry name" value="GLYCOSYL HYDROLASE DIGH"/>
    <property type="match status" value="1"/>
</dbReference>
<dbReference type="Proteomes" id="UP000198806">
    <property type="component" value="Unassembled WGS sequence"/>
</dbReference>
<accession>A0A1I5J023</accession>
<dbReference type="OrthoDB" id="9760892at2"/>
<dbReference type="Gene3D" id="3.20.20.80">
    <property type="entry name" value="Glycosidases"/>
    <property type="match status" value="1"/>
</dbReference>
<dbReference type="InterPro" id="IPR028212">
    <property type="entry name" value="GHL6"/>
</dbReference>
<feature type="compositionally biased region" description="Pro residues" evidence="1">
    <location>
        <begin position="929"/>
        <end position="948"/>
    </location>
</feature>
<dbReference type="InterPro" id="IPR017853">
    <property type="entry name" value="GH"/>
</dbReference>
<evidence type="ECO:0000313" key="2">
    <source>
        <dbReference type="EMBL" id="SFO65980.1"/>
    </source>
</evidence>
<keyword evidence="2" id="KW-0378">Hydrolase</keyword>
<dbReference type="PANTHER" id="PTHR43405">
    <property type="entry name" value="GLYCOSYL HYDROLASE DIGH"/>
    <property type="match status" value="1"/>
</dbReference>
<sequence>MKNRKKLISLVLCLSMIIGLVSPGLSITSSAARVYSIPGLEIETAFDPNFASEGQRRTIDFVNPDFENGSPAFPGKAISLFTPGHRAFVSEGSIKTNTAIVVDANMTVIQVINRAPKPGDKPSFTESTDVVAPEGGFVLLACDSSYANDGYKKFIAENFKVGDAVKLRLDGTSVTLKQVLALSGDDEAPKAQLTLNYTDMYTTTDASALVSGAVTNRNSGLTYQINIKLLDAENNLIGADSGNVAVTEPGIVSGPSIVSGSAISGMIIDINEDGTFSQEVSLETGVNYIDVAIIENGVLLEKTTKSMIVFQKDQITLDEDKQVVMWIDQFANAKNLNTVEKIEKMVATAKNAGVTAFAFDVKGPEGYASYKKATLTNVPYLTETTNPSKSVEMEIDFLEEMIKASHAVGIKLYASYNFFTEGNLATGDSAIDIYEKNRDWAEVFQAPEDKGELKSVLDSDRKGTLIFVNPANEGVRQFQLDRVEEVLQNYDVDGVVMDRCRYDNQYADFSDITKTKFEAYLAGQGKTLENWPADAYKINADGTMTTGRLYNEWLTFRSQIIGDFAADLKTLVDEYEIIKGKDLLLSAYVGSWYEVYYQNGVNWADESFIYNERLNFPTPDLYTPEYRSTSYLDSIEFLMIGCYYDTEAEIAKYTTLGNILTNGKVPLIGSIDLTSLKTPELQRIGFQAAFDNSDGAMIFDLCYVNWYMIECAIKDRVYENPFTIGTYNPAAQVPLTITDINTSRAEDTIVLYNSEYGDATGTNQWGVEVIVDTNGVVTNVVNKQQAIDWVWGDNTELNNSIIPEGGFVISAADKSGSRTLRQLLANSYSAGDKTTAAYITDYLQYNTNVYNKENEVLSFSVKAWGISDSVEVLVNGKAATLKDTVSGTYEIPVKLANGSNLFKVEVYVDGLKTVEKEITMTGVNVTPSPVDPTPTPTPNPTPDPTPTPKPEEETVTTMEIKDKNGVTIVANIKTGKDGAVESAVASLNISKGNKVTTSKDKKTSYITIEIPTEGLLSVVNKLGEISKETVLEVEVTLPEKDIIKQLNNSPKGESLQTTIVIPSKLSNHDNIQFTSIIVPESVIEAAKLKNKDLIIKVQDEKGKAYKWTFDSKDLQNSKATGDINLALEVYRTEDKEDIQKLIDKDTKNKSGKVISFFNAGEFPAKAKVKLHIGNESKTKAKRVFLYRYNKKTNKLEELKQSNYKVDRKGYLTLELTNASDYVVLEQKPVDKIVNKLKTK</sequence>
<dbReference type="Pfam" id="PF14871">
    <property type="entry name" value="GHL6"/>
    <property type="match status" value="1"/>
</dbReference>
<proteinExistence type="predicted"/>
<dbReference type="AlphaFoldDB" id="A0A1I5J023"/>
<evidence type="ECO:0000313" key="3">
    <source>
        <dbReference type="Proteomes" id="UP000198806"/>
    </source>
</evidence>
<dbReference type="RefSeq" id="WP_091689117.1">
    <property type="nucleotide sequence ID" value="NZ_BAABFM010000055.1"/>
</dbReference>